<dbReference type="Proteomes" id="UP001209540">
    <property type="component" value="Unassembled WGS sequence"/>
</dbReference>
<feature type="compositionally biased region" description="Polar residues" evidence="1">
    <location>
        <begin position="59"/>
        <end position="102"/>
    </location>
</feature>
<comment type="caution">
    <text evidence="3">The sequence shown here is derived from an EMBL/GenBank/DDBJ whole genome shotgun (WGS) entry which is preliminary data.</text>
</comment>
<keyword evidence="2" id="KW-1133">Transmembrane helix</keyword>
<name>A0AAD5JTC4_9FUNG</name>
<keyword evidence="4" id="KW-1185">Reference proteome</keyword>
<accession>A0AAD5JTC4</accession>
<dbReference type="AlphaFoldDB" id="A0AAD5JTC4"/>
<evidence type="ECO:0000313" key="3">
    <source>
        <dbReference type="EMBL" id="KAI9253501.1"/>
    </source>
</evidence>
<keyword evidence="2" id="KW-0812">Transmembrane</keyword>
<feature type="compositionally biased region" description="Gly residues" evidence="1">
    <location>
        <begin position="185"/>
        <end position="194"/>
    </location>
</feature>
<feature type="transmembrane region" description="Helical" evidence="2">
    <location>
        <begin position="316"/>
        <end position="335"/>
    </location>
</feature>
<proteinExistence type="predicted"/>
<feature type="compositionally biased region" description="Low complexity" evidence="1">
    <location>
        <begin position="22"/>
        <end position="45"/>
    </location>
</feature>
<evidence type="ECO:0000256" key="2">
    <source>
        <dbReference type="SAM" id="Phobius"/>
    </source>
</evidence>
<feature type="compositionally biased region" description="Low complexity" evidence="1">
    <location>
        <begin position="103"/>
        <end position="118"/>
    </location>
</feature>
<feature type="compositionally biased region" description="Low complexity" evidence="1">
    <location>
        <begin position="1"/>
        <end position="10"/>
    </location>
</feature>
<dbReference type="EMBL" id="JAIXMP010000026">
    <property type="protein sequence ID" value="KAI9253501.1"/>
    <property type="molecule type" value="Genomic_DNA"/>
</dbReference>
<reference evidence="3" key="2">
    <citation type="submission" date="2023-02" db="EMBL/GenBank/DDBJ databases">
        <authorList>
            <consortium name="DOE Joint Genome Institute"/>
            <person name="Mondo S.J."/>
            <person name="Chang Y."/>
            <person name="Wang Y."/>
            <person name="Ahrendt S."/>
            <person name="Andreopoulos W."/>
            <person name="Barry K."/>
            <person name="Beard J."/>
            <person name="Benny G.L."/>
            <person name="Blankenship S."/>
            <person name="Bonito G."/>
            <person name="Cuomo C."/>
            <person name="Desiro A."/>
            <person name="Gervers K.A."/>
            <person name="Hundley H."/>
            <person name="Kuo A."/>
            <person name="LaButti K."/>
            <person name="Lang B.F."/>
            <person name="Lipzen A."/>
            <person name="O'Donnell K."/>
            <person name="Pangilinan J."/>
            <person name="Reynolds N."/>
            <person name="Sandor L."/>
            <person name="Smith M.W."/>
            <person name="Tsang A."/>
            <person name="Grigoriev I.V."/>
            <person name="Stajich J.E."/>
            <person name="Spatafora J.W."/>
        </authorList>
    </citation>
    <scope>NUCLEOTIDE SEQUENCE</scope>
    <source>
        <strain evidence="3">RSA 2281</strain>
    </source>
</reference>
<keyword evidence="2" id="KW-0472">Membrane</keyword>
<reference evidence="3" key="1">
    <citation type="journal article" date="2022" name="IScience">
        <title>Evolution of zygomycete secretomes and the origins of terrestrial fungal ecologies.</title>
        <authorList>
            <person name="Chang Y."/>
            <person name="Wang Y."/>
            <person name="Mondo S."/>
            <person name="Ahrendt S."/>
            <person name="Andreopoulos W."/>
            <person name="Barry K."/>
            <person name="Beard J."/>
            <person name="Benny G.L."/>
            <person name="Blankenship S."/>
            <person name="Bonito G."/>
            <person name="Cuomo C."/>
            <person name="Desiro A."/>
            <person name="Gervers K.A."/>
            <person name="Hundley H."/>
            <person name="Kuo A."/>
            <person name="LaButti K."/>
            <person name="Lang B.F."/>
            <person name="Lipzen A."/>
            <person name="O'Donnell K."/>
            <person name="Pangilinan J."/>
            <person name="Reynolds N."/>
            <person name="Sandor L."/>
            <person name="Smith M.E."/>
            <person name="Tsang A."/>
            <person name="Grigoriev I.V."/>
            <person name="Stajich J.E."/>
            <person name="Spatafora J.W."/>
        </authorList>
    </citation>
    <scope>NUCLEOTIDE SEQUENCE</scope>
    <source>
        <strain evidence="3">RSA 2281</strain>
    </source>
</reference>
<gene>
    <name evidence="3" type="ORF">BDA99DRAFT_540751</name>
</gene>
<feature type="compositionally biased region" description="Low complexity" evidence="1">
    <location>
        <begin position="158"/>
        <end position="169"/>
    </location>
</feature>
<feature type="region of interest" description="Disordered" evidence="1">
    <location>
        <begin position="1"/>
        <end position="270"/>
    </location>
</feature>
<sequence length="512" mass="54586">MSSQDSSKQSVPPPKPPRHIPRTSSSLPTSPTSPISPTSSQSKPSFFQRLRKSSKTDMTRYTTQPPSTITCGSLPTTQETLTQASGALSTHQSFPSDDLSTNTTIQSTPEPSSIISSTHDASTILSAPVISSSEQKSSHDVPRPSSLGGGGSKLTPAPSLSELISIPSSTHLEVTSDKDNNGDNGNNGGNGGNGNNNDDGSIDPTTLPQLPESRTGLTYSVSSDGNGGNGGGGNGGGGNGGGGNGGNGDGGNGGGGNGGGDDEEPPRATILSSSSDTFQVEMPDLHQNVAAAQEQNGSYFGIARRIAVAFYANTSFLLKVALMLVILNLWSHYVLDIKKVEDSLRLTNEIINNSINMGPSFFDFSKNWQRTETTQKQPLVDVNTQPSSLLDTLRNINESDIDIDIDTLNKQKWIKHISTNIASVEKQNSLKDAMLNILYYKGQNVKLLQSNKLRLYKILRDDMANHGGLSSTLKKLRAFGDYKNIEEAALLESLLKMNDRIENRITNYIGMV</sequence>
<protein>
    <submittedName>
        <fullName evidence="3">Uncharacterized protein</fullName>
    </submittedName>
</protein>
<feature type="compositionally biased region" description="Polar residues" evidence="1">
    <location>
        <begin position="119"/>
        <end position="135"/>
    </location>
</feature>
<organism evidence="3 4">
    <name type="scientific">Phascolomyces articulosus</name>
    <dbReference type="NCBI Taxonomy" id="60185"/>
    <lineage>
        <taxon>Eukaryota</taxon>
        <taxon>Fungi</taxon>
        <taxon>Fungi incertae sedis</taxon>
        <taxon>Mucoromycota</taxon>
        <taxon>Mucoromycotina</taxon>
        <taxon>Mucoromycetes</taxon>
        <taxon>Mucorales</taxon>
        <taxon>Lichtheimiaceae</taxon>
        <taxon>Phascolomyces</taxon>
    </lineage>
</organism>
<evidence type="ECO:0000256" key="1">
    <source>
        <dbReference type="SAM" id="MobiDB-lite"/>
    </source>
</evidence>
<feature type="compositionally biased region" description="Gly residues" evidence="1">
    <location>
        <begin position="225"/>
        <end position="259"/>
    </location>
</feature>
<evidence type="ECO:0000313" key="4">
    <source>
        <dbReference type="Proteomes" id="UP001209540"/>
    </source>
</evidence>